<reference evidence="1 2" key="1">
    <citation type="journal article" date="2016" name="Nat. Commun.">
        <title>Thousands of microbial genomes shed light on interconnected biogeochemical processes in an aquifer system.</title>
        <authorList>
            <person name="Anantharaman K."/>
            <person name="Brown C.T."/>
            <person name="Hug L.A."/>
            <person name="Sharon I."/>
            <person name="Castelle C.J."/>
            <person name="Probst A.J."/>
            <person name="Thomas B.C."/>
            <person name="Singh A."/>
            <person name="Wilkins M.J."/>
            <person name="Karaoz U."/>
            <person name="Brodie E.L."/>
            <person name="Williams K.H."/>
            <person name="Hubbard S.S."/>
            <person name="Banfield J.F."/>
        </authorList>
    </citation>
    <scope>NUCLEOTIDE SEQUENCE [LARGE SCALE GENOMIC DNA]</scope>
</reference>
<evidence type="ECO:0000313" key="2">
    <source>
        <dbReference type="Proteomes" id="UP000178059"/>
    </source>
</evidence>
<evidence type="ECO:0000313" key="1">
    <source>
        <dbReference type="EMBL" id="OGI69292.1"/>
    </source>
</evidence>
<proteinExistence type="predicted"/>
<organism evidence="1 2">
    <name type="scientific">Candidatus Nomurabacteria bacterium RIFCSPHIGHO2_01_FULL_42_16</name>
    <dbReference type="NCBI Taxonomy" id="1801743"/>
    <lineage>
        <taxon>Bacteria</taxon>
        <taxon>Candidatus Nomuraibacteriota</taxon>
    </lineage>
</organism>
<dbReference type="AlphaFoldDB" id="A0A1F6VI46"/>
<sequence length="102" mass="12525">MERNPVRARLVKKAELWKWSSLYRRINGTEKQKKLLSDWPFEIPEDYLLFVNEPLEKEMIEEIRQSTKRERPLGNQKWREDMIKKYGLEYTERNKGRPRKSS</sequence>
<protein>
    <submittedName>
        <fullName evidence="1">Uncharacterized protein</fullName>
    </submittedName>
</protein>
<dbReference type="EMBL" id="MFTT01000028">
    <property type="protein sequence ID" value="OGI69292.1"/>
    <property type="molecule type" value="Genomic_DNA"/>
</dbReference>
<gene>
    <name evidence="1" type="ORF">A2824_00840</name>
</gene>
<accession>A0A1F6VI46</accession>
<dbReference type="Proteomes" id="UP000178059">
    <property type="component" value="Unassembled WGS sequence"/>
</dbReference>
<comment type="caution">
    <text evidence="1">The sequence shown here is derived from an EMBL/GenBank/DDBJ whole genome shotgun (WGS) entry which is preliminary data.</text>
</comment>
<name>A0A1F6VI46_9BACT</name>